<feature type="region of interest" description="Disordered" evidence="11">
    <location>
        <begin position="1"/>
        <end position="41"/>
    </location>
</feature>
<evidence type="ECO:0000256" key="5">
    <source>
        <dbReference type="ARBA" id="ARBA00022801"/>
    </source>
</evidence>
<feature type="compositionally biased region" description="Acidic residues" evidence="11">
    <location>
        <begin position="661"/>
        <end position="678"/>
    </location>
</feature>
<evidence type="ECO:0000313" key="14">
    <source>
        <dbReference type="Proteomes" id="UP001497497"/>
    </source>
</evidence>
<dbReference type="SMART" id="SM01362">
    <property type="entry name" value="DUF663"/>
    <property type="match status" value="1"/>
</dbReference>
<dbReference type="CDD" id="cd01882">
    <property type="entry name" value="BMS1"/>
    <property type="match status" value="1"/>
</dbReference>
<dbReference type="InterPro" id="IPR007034">
    <property type="entry name" value="BMS1_TSR1_C"/>
</dbReference>
<evidence type="ECO:0000256" key="4">
    <source>
        <dbReference type="ARBA" id="ARBA00022741"/>
    </source>
</evidence>
<name>A0AAV2I7Z6_LYMST</name>
<dbReference type="SMART" id="SM00785">
    <property type="entry name" value="AARP2CN"/>
    <property type="match status" value="1"/>
</dbReference>
<dbReference type="GO" id="GO:0005654">
    <property type="term" value="C:nucleoplasm"/>
    <property type="evidence" value="ECO:0007669"/>
    <property type="project" value="UniProtKB-ARBA"/>
</dbReference>
<keyword evidence="3" id="KW-0597">Phosphoprotein</keyword>
<dbReference type="GO" id="GO:0003924">
    <property type="term" value="F:GTPase activity"/>
    <property type="evidence" value="ECO:0007669"/>
    <property type="project" value="TreeGrafter"/>
</dbReference>
<dbReference type="GO" id="GO:0034511">
    <property type="term" value="F:U3 snoRNA binding"/>
    <property type="evidence" value="ECO:0007669"/>
    <property type="project" value="TreeGrafter"/>
</dbReference>
<evidence type="ECO:0000256" key="7">
    <source>
        <dbReference type="ARBA" id="ARBA00023134"/>
    </source>
</evidence>
<dbReference type="GO" id="GO:0032040">
    <property type="term" value="C:small-subunit processome"/>
    <property type="evidence" value="ECO:0007669"/>
    <property type="project" value="UniProtKB-ARBA"/>
</dbReference>
<proteinExistence type="inferred from homology"/>
<feature type="region of interest" description="Disordered" evidence="11">
    <location>
        <begin position="641"/>
        <end position="712"/>
    </location>
</feature>
<feature type="compositionally biased region" description="Acidic residues" evidence="11">
    <location>
        <begin position="454"/>
        <end position="465"/>
    </location>
</feature>
<feature type="compositionally biased region" description="Basic residues" evidence="11">
    <location>
        <begin position="1112"/>
        <end position="1122"/>
    </location>
</feature>
<keyword evidence="6" id="KW-0067">ATP-binding</keyword>
<feature type="compositionally biased region" description="Basic residues" evidence="11">
    <location>
        <begin position="8"/>
        <end position="26"/>
    </location>
</feature>
<feature type="compositionally biased region" description="Basic and acidic residues" evidence="11">
    <location>
        <begin position="695"/>
        <end position="710"/>
    </location>
</feature>
<feature type="compositionally biased region" description="Basic and acidic residues" evidence="11">
    <location>
        <begin position="645"/>
        <end position="656"/>
    </location>
</feature>
<feature type="region of interest" description="Disordered" evidence="11">
    <location>
        <begin position="420"/>
        <end position="520"/>
    </location>
</feature>
<feature type="compositionally biased region" description="Acidic residues" evidence="11">
    <location>
        <begin position="430"/>
        <end position="445"/>
    </location>
</feature>
<feature type="domain" description="Bms1-type G" evidence="12">
    <location>
        <begin position="77"/>
        <end position="242"/>
    </location>
</feature>
<evidence type="ECO:0000256" key="3">
    <source>
        <dbReference type="ARBA" id="ARBA00022553"/>
    </source>
</evidence>
<comment type="caution">
    <text evidence="13">The sequence shown here is derived from an EMBL/GenBank/DDBJ whole genome shotgun (WGS) entry which is preliminary data.</text>
</comment>
<dbReference type="PROSITE" id="PS51714">
    <property type="entry name" value="G_BMS1"/>
    <property type="match status" value="1"/>
</dbReference>
<dbReference type="Gene3D" id="3.40.50.300">
    <property type="entry name" value="P-loop containing nucleotide triphosphate hydrolases"/>
    <property type="match status" value="1"/>
</dbReference>
<evidence type="ECO:0000256" key="2">
    <source>
        <dbReference type="ARBA" id="ARBA00022517"/>
    </source>
</evidence>
<feature type="compositionally biased region" description="Basic and acidic residues" evidence="11">
    <location>
        <begin position="1123"/>
        <end position="1135"/>
    </location>
</feature>
<dbReference type="GO" id="GO:0005524">
    <property type="term" value="F:ATP binding"/>
    <property type="evidence" value="ECO:0007669"/>
    <property type="project" value="UniProtKB-KW"/>
</dbReference>
<dbReference type="PANTHER" id="PTHR12858">
    <property type="entry name" value="RIBOSOME BIOGENESIS PROTEIN"/>
    <property type="match status" value="1"/>
</dbReference>
<organism evidence="13 14">
    <name type="scientific">Lymnaea stagnalis</name>
    <name type="common">Great pond snail</name>
    <name type="synonym">Helix stagnalis</name>
    <dbReference type="NCBI Taxonomy" id="6523"/>
    <lineage>
        <taxon>Eukaryota</taxon>
        <taxon>Metazoa</taxon>
        <taxon>Spiralia</taxon>
        <taxon>Lophotrochozoa</taxon>
        <taxon>Mollusca</taxon>
        <taxon>Gastropoda</taxon>
        <taxon>Heterobranchia</taxon>
        <taxon>Euthyneura</taxon>
        <taxon>Panpulmonata</taxon>
        <taxon>Hygrophila</taxon>
        <taxon>Lymnaeoidea</taxon>
        <taxon>Lymnaeidae</taxon>
        <taxon>Lymnaea</taxon>
    </lineage>
</organism>
<keyword evidence="4" id="KW-0547">Nucleotide-binding</keyword>
<dbReference type="PANTHER" id="PTHR12858:SF2">
    <property type="entry name" value="RIBOSOME BIOGENESIS PROTEIN BMS1 HOMOLOG"/>
    <property type="match status" value="1"/>
</dbReference>
<dbReference type="FunFam" id="3.40.50.300:FF:000105">
    <property type="entry name" value="BMS1 ribosome biogenesis factor"/>
    <property type="match status" value="1"/>
</dbReference>
<comment type="subcellular location">
    <subcellularLocation>
        <location evidence="1">Nucleus</location>
        <location evidence="1">Nucleolus</location>
    </subcellularLocation>
</comment>
<dbReference type="InterPro" id="IPR030387">
    <property type="entry name" value="G_Bms1/Tsr1_dom"/>
</dbReference>
<dbReference type="AlphaFoldDB" id="A0AAV2I7Z6"/>
<dbReference type="Pfam" id="PF08142">
    <property type="entry name" value="AARP2CN"/>
    <property type="match status" value="1"/>
</dbReference>
<keyword evidence="7" id="KW-0342">GTP-binding</keyword>
<accession>A0AAV2I7Z6</accession>
<keyword evidence="8" id="KW-0539">Nucleus</keyword>
<feature type="region of interest" description="Disordered" evidence="11">
    <location>
        <begin position="1111"/>
        <end position="1138"/>
    </location>
</feature>
<evidence type="ECO:0000256" key="1">
    <source>
        <dbReference type="ARBA" id="ARBA00004604"/>
    </source>
</evidence>
<evidence type="ECO:0000256" key="6">
    <source>
        <dbReference type="ARBA" id="ARBA00022840"/>
    </source>
</evidence>
<dbReference type="SUPFAM" id="SSF52540">
    <property type="entry name" value="P-loop containing nucleoside triphosphate hydrolases"/>
    <property type="match status" value="1"/>
</dbReference>
<keyword evidence="14" id="KW-1185">Reference proteome</keyword>
<evidence type="ECO:0000313" key="13">
    <source>
        <dbReference type="EMBL" id="CAL1542818.1"/>
    </source>
</evidence>
<keyword evidence="2" id="KW-0690">Ribosome biogenesis</keyword>
<dbReference type="InterPro" id="IPR027417">
    <property type="entry name" value="P-loop_NTPase"/>
</dbReference>
<dbReference type="GO" id="GO:0000462">
    <property type="term" value="P:maturation of SSU-rRNA from tricistronic rRNA transcript (SSU-rRNA, 5.8S rRNA, LSU-rRNA)"/>
    <property type="evidence" value="ECO:0007669"/>
    <property type="project" value="TreeGrafter"/>
</dbReference>
<sequence length="1158" mass="132739">MEENDPKKSHRPRQAGRKAEKKKSKNKHEQELTAKQRNPRAFAIQSVNKAAKAFRRTADIKTRKQHIPKVDRTPTEPPPIVVAIVGPPKVGKTTLLKCLVKNFTKQKLTNIKGPVTVVAGKNRRLTFIECNNDINCMIDVGKIADLVLLMVDAKQGFEMEIFEFFNICQATGFPRCMGVLNHLDMYKDGKAVRKRKKTLKSRFEVELYKGARLFYLSMLVNGEYLQNEVHNLCRFISVMKMTPLVWRASHPYVLADRIEDITNPESIRQNPKCDRVVSLYGYMRGTHMKSKSMVHIAGCGDYVIKTMTFLPDPCPTPLMEKRRSLNKRERCIYAPMSGVGGIVYDKDAVYIDMGKSSQEEDKPSGLVAALMESLKPMDEKVRESQISIFKGGPAISGSEFDRKSFNHLYSGASTQLIFMPNRFRHRDKNSDDEEEDQEDTEDSGMDTDSSHGDDDSEDQEDEEAEGPPKKKRKTLNDGGEVELKSESDDDDDDSGPEDEEEQDEVNDSEEDDSDEEGGMLKWKKNMFAKAAIKHTTRKNYFKMVYGEGKYSGHDAESDTDQKDDDLAGLFKVLKKQSGDNRQEDKHTINKMDCNHVVADDKWKLDQLSEEILDTFVTGKWDASEDAKARLDEDDAMFGDFEDLETGEKFVSEKKGGGNDGSNDEDDDDDDDDKEGDDDNATKQVNATEDGEPETEQEKTKTKAEMTAHERRLSKKRKIKELFDKDYDTKGESEFYDSWKQEADDQAKLNRAEFEDMPEEQRVQFEGFRPGMYVRIEFDQMPCELVENFDPTYPIVIGGMSNIEEKLGYVNVRVKKHRWYKKILKTRNPLIISLGWRRFQTIPFYYKLEDNMRRRMLKYTPEHIHCQATFWGPITPQGTGFLAVESVSEKTANFRIAATGVVLELDQSVDIEKKLKLVGAPLKVFKKSAFIQNMFTSSLEVAKFQGARLQTVSGLRGQVKKALHSPPGAFRATFEDKIRMSDIVFLKAWVKLEIPKFIMPVTSLLLSPQDKQVWMGMRTIGHLRHERGLPVTQKSDSLYKPIVRPERERKPLVIPRDLKKRLPFKDTPKELKEPKQPKRVAVVMEPQEAKIANFLKRVKALHNFKAVSEHRAMRQRAKQHQKKKAAEEAVKQEKLKDAKKRLHKILGEMKKQKEGKDHS</sequence>
<dbReference type="Proteomes" id="UP001497497">
    <property type="component" value="Unassembled WGS sequence"/>
</dbReference>
<evidence type="ECO:0000256" key="10">
    <source>
        <dbReference type="ARBA" id="ARBA00061391"/>
    </source>
</evidence>
<dbReference type="InterPro" id="IPR039761">
    <property type="entry name" value="Bms1/Tsr1"/>
</dbReference>
<dbReference type="EMBL" id="CAXITT010000508">
    <property type="protein sequence ID" value="CAL1542818.1"/>
    <property type="molecule type" value="Genomic_DNA"/>
</dbReference>
<dbReference type="GO" id="GO:0030686">
    <property type="term" value="C:90S preribosome"/>
    <property type="evidence" value="ECO:0007669"/>
    <property type="project" value="TreeGrafter"/>
</dbReference>
<keyword evidence="5" id="KW-0378">Hydrolase</keyword>
<feature type="compositionally biased region" description="Acidic residues" evidence="11">
    <location>
        <begin position="487"/>
        <end position="517"/>
    </location>
</feature>
<comment type="similarity">
    <text evidence="10">Belongs to the TRAFAC class translation factor GTPase superfamily. Bms1-like GTPase family. BMS1 subfamily.</text>
</comment>
<evidence type="ECO:0000256" key="9">
    <source>
        <dbReference type="ARBA" id="ARBA00049117"/>
    </source>
</evidence>
<reference evidence="13 14" key="1">
    <citation type="submission" date="2024-04" db="EMBL/GenBank/DDBJ databases">
        <authorList>
            <consortium name="Genoscope - CEA"/>
            <person name="William W."/>
        </authorList>
    </citation>
    <scope>NUCLEOTIDE SEQUENCE [LARGE SCALE GENOMIC DNA]</scope>
</reference>
<dbReference type="InterPro" id="IPR037875">
    <property type="entry name" value="Bms1_N"/>
</dbReference>
<dbReference type="GO" id="GO:0000479">
    <property type="term" value="P:endonucleolytic cleavage of tricistronic rRNA transcript (SSU-rRNA, 5.8S rRNA, LSU-rRNA)"/>
    <property type="evidence" value="ECO:0007669"/>
    <property type="project" value="TreeGrafter"/>
</dbReference>
<comment type="catalytic activity">
    <reaction evidence="9">
        <text>GTP + H2O = GDP + phosphate + H(+)</text>
        <dbReference type="Rhea" id="RHEA:19669"/>
        <dbReference type="ChEBI" id="CHEBI:15377"/>
        <dbReference type="ChEBI" id="CHEBI:15378"/>
        <dbReference type="ChEBI" id="CHEBI:37565"/>
        <dbReference type="ChEBI" id="CHEBI:43474"/>
        <dbReference type="ChEBI" id="CHEBI:58189"/>
    </reaction>
    <physiologicalReaction direction="left-to-right" evidence="9">
        <dbReference type="Rhea" id="RHEA:19670"/>
    </physiologicalReaction>
</comment>
<evidence type="ECO:0000256" key="11">
    <source>
        <dbReference type="SAM" id="MobiDB-lite"/>
    </source>
</evidence>
<evidence type="ECO:0000256" key="8">
    <source>
        <dbReference type="ARBA" id="ARBA00023242"/>
    </source>
</evidence>
<dbReference type="InterPro" id="IPR012948">
    <property type="entry name" value="AARP2CN"/>
</dbReference>
<dbReference type="Pfam" id="PF04950">
    <property type="entry name" value="RIBIOP_C"/>
    <property type="match status" value="1"/>
</dbReference>
<protein>
    <recommendedName>
        <fullName evidence="12">Bms1-type G domain-containing protein</fullName>
    </recommendedName>
</protein>
<evidence type="ECO:0000259" key="12">
    <source>
        <dbReference type="PROSITE" id="PS51714"/>
    </source>
</evidence>
<gene>
    <name evidence="13" type="ORF">GSLYS_00016352001</name>
</gene>
<dbReference type="GO" id="GO:0005525">
    <property type="term" value="F:GTP binding"/>
    <property type="evidence" value="ECO:0007669"/>
    <property type="project" value="UniProtKB-KW"/>
</dbReference>